<evidence type="ECO:0000313" key="2">
    <source>
        <dbReference type="EMBL" id="RIA78090.1"/>
    </source>
</evidence>
<dbReference type="InterPro" id="IPR016181">
    <property type="entry name" value="Acyl_CoA_acyltransferase"/>
</dbReference>
<keyword evidence="3" id="KW-1185">Reference proteome</keyword>
<dbReference type="Pfam" id="PF13302">
    <property type="entry name" value="Acetyltransf_3"/>
    <property type="match status" value="1"/>
</dbReference>
<sequence length="237" mass="28175">MYLRKMKIEDYDNVYSLWMSCVGIGLNNLDDSKDGIEKFLNRNVYHTFDPAFAIERILEEKNILLDEESQNKKIMNIIRNQHYEQYVKLIPMTKELAHKLFVDFKNDISLFDNKEDFKEYQYEKEKVDLYADSYKEKGYILLAIIYKDEVIGEIRFKNITEESAELGIILKNDNYKNRGLGSYSIIKALDYAKTFLKLKKIILSILPSNTKSIHVFEKNGFKETHEDDKFVWFEKIL</sequence>
<reference evidence="2 3" key="1">
    <citation type="submission" date="2018-08" db="EMBL/GenBank/DDBJ databases">
        <title>Genomic Encyclopedia of Archaeal and Bacterial Type Strains, Phase II (KMG-II): from individual species to whole genera.</title>
        <authorList>
            <person name="Goeker M."/>
        </authorList>
    </citation>
    <scope>NUCLEOTIDE SEQUENCE [LARGE SCALE GENOMIC DNA]</scope>
    <source>
        <strain evidence="2 3">ATCC 27112</strain>
    </source>
</reference>
<dbReference type="AlphaFoldDB" id="A0A397RUS8"/>
<protein>
    <submittedName>
        <fullName evidence="2">Acetyltransferase (GNAT) family protein</fullName>
    </submittedName>
</protein>
<proteinExistence type="predicted"/>
<evidence type="ECO:0000259" key="1">
    <source>
        <dbReference type="PROSITE" id="PS51186"/>
    </source>
</evidence>
<dbReference type="GO" id="GO:0016747">
    <property type="term" value="F:acyltransferase activity, transferring groups other than amino-acyl groups"/>
    <property type="evidence" value="ECO:0007669"/>
    <property type="project" value="InterPro"/>
</dbReference>
<gene>
    <name evidence="2" type="ORF">EI71_00401</name>
</gene>
<dbReference type="InterPro" id="IPR000182">
    <property type="entry name" value="GNAT_dom"/>
</dbReference>
<name>A0A397RUS8_9MOLU</name>
<organism evidence="2 3">
    <name type="scientific">Anaeroplasma bactoclasticum</name>
    <dbReference type="NCBI Taxonomy" id="2088"/>
    <lineage>
        <taxon>Bacteria</taxon>
        <taxon>Bacillati</taxon>
        <taxon>Mycoplasmatota</taxon>
        <taxon>Mollicutes</taxon>
        <taxon>Anaeroplasmatales</taxon>
        <taxon>Anaeroplasmataceae</taxon>
        <taxon>Anaeroplasma</taxon>
    </lineage>
</organism>
<dbReference type="PANTHER" id="PTHR43328">
    <property type="entry name" value="ACETYLTRANSFERASE-RELATED"/>
    <property type="match status" value="1"/>
</dbReference>
<dbReference type="SUPFAM" id="SSF55729">
    <property type="entry name" value="Acyl-CoA N-acyltransferases (Nat)"/>
    <property type="match status" value="1"/>
</dbReference>
<dbReference type="Proteomes" id="UP000266506">
    <property type="component" value="Unassembled WGS sequence"/>
</dbReference>
<dbReference type="PANTHER" id="PTHR43328:SF1">
    <property type="entry name" value="N-ACETYLTRANSFERASE DOMAIN-CONTAINING PROTEIN"/>
    <property type="match status" value="1"/>
</dbReference>
<accession>A0A397RUS8</accession>
<dbReference type="EMBL" id="QXEV01000003">
    <property type="protein sequence ID" value="RIA78090.1"/>
    <property type="molecule type" value="Genomic_DNA"/>
</dbReference>
<evidence type="ECO:0000313" key="3">
    <source>
        <dbReference type="Proteomes" id="UP000266506"/>
    </source>
</evidence>
<comment type="caution">
    <text evidence="2">The sequence shown here is derived from an EMBL/GenBank/DDBJ whole genome shotgun (WGS) entry which is preliminary data.</text>
</comment>
<dbReference type="PROSITE" id="PS51186">
    <property type="entry name" value="GNAT"/>
    <property type="match status" value="1"/>
</dbReference>
<keyword evidence="2" id="KW-0808">Transferase</keyword>
<dbReference type="Gene3D" id="3.40.630.30">
    <property type="match status" value="1"/>
</dbReference>
<dbReference type="InParanoid" id="A0A397RUS8"/>
<feature type="domain" description="N-acetyltransferase" evidence="1">
    <location>
        <begin position="87"/>
        <end position="237"/>
    </location>
</feature>